<protein>
    <submittedName>
        <fullName evidence="1">Uncharacterized protein</fullName>
    </submittedName>
</protein>
<evidence type="ECO:0000313" key="1">
    <source>
        <dbReference type="EMBL" id="GFR72877.1"/>
    </source>
</evidence>
<dbReference type="AlphaFoldDB" id="A0AAV4FHH2"/>
<reference evidence="1 2" key="1">
    <citation type="journal article" date="2021" name="Elife">
        <title>Chloroplast acquisition without the gene transfer in kleptoplastic sea slugs, Plakobranchus ocellatus.</title>
        <authorList>
            <person name="Maeda T."/>
            <person name="Takahashi S."/>
            <person name="Yoshida T."/>
            <person name="Shimamura S."/>
            <person name="Takaki Y."/>
            <person name="Nagai Y."/>
            <person name="Toyoda A."/>
            <person name="Suzuki Y."/>
            <person name="Arimoto A."/>
            <person name="Ishii H."/>
            <person name="Satoh N."/>
            <person name="Nishiyama T."/>
            <person name="Hasebe M."/>
            <person name="Maruyama T."/>
            <person name="Minagawa J."/>
            <person name="Obokata J."/>
            <person name="Shigenobu S."/>
        </authorList>
    </citation>
    <scope>NUCLEOTIDE SEQUENCE [LARGE SCALE GENOMIC DNA]</scope>
</reference>
<gene>
    <name evidence="1" type="ORF">ElyMa_002124300</name>
</gene>
<keyword evidence="2" id="KW-1185">Reference proteome</keyword>
<dbReference type="EMBL" id="BMAT01004408">
    <property type="protein sequence ID" value="GFR72877.1"/>
    <property type="molecule type" value="Genomic_DNA"/>
</dbReference>
<accession>A0AAV4FHH2</accession>
<comment type="caution">
    <text evidence="1">The sequence shown here is derived from an EMBL/GenBank/DDBJ whole genome shotgun (WGS) entry which is preliminary data.</text>
</comment>
<dbReference type="Proteomes" id="UP000762676">
    <property type="component" value="Unassembled WGS sequence"/>
</dbReference>
<sequence length="116" mass="12770">MLFNPSNTYYFNSTLFSSHGLATLSDGDTISPITRHRRAADGTGHSPATAPDPGGHLDCYHESLAQAHQLKCFTDQNIHVNFPTYRTQDGTQASEEDQKQNYVNAIIAQNPETICS</sequence>
<organism evidence="1 2">
    <name type="scientific">Elysia marginata</name>
    <dbReference type="NCBI Taxonomy" id="1093978"/>
    <lineage>
        <taxon>Eukaryota</taxon>
        <taxon>Metazoa</taxon>
        <taxon>Spiralia</taxon>
        <taxon>Lophotrochozoa</taxon>
        <taxon>Mollusca</taxon>
        <taxon>Gastropoda</taxon>
        <taxon>Heterobranchia</taxon>
        <taxon>Euthyneura</taxon>
        <taxon>Panpulmonata</taxon>
        <taxon>Sacoglossa</taxon>
        <taxon>Placobranchoidea</taxon>
        <taxon>Plakobranchidae</taxon>
        <taxon>Elysia</taxon>
    </lineage>
</organism>
<name>A0AAV4FHH2_9GAST</name>
<evidence type="ECO:0000313" key="2">
    <source>
        <dbReference type="Proteomes" id="UP000762676"/>
    </source>
</evidence>
<proteinExistence type="predicted"/>